<reference evidence="6" key="2">
    <citation type="submission" date="2025-05" db="UniProtKB">
        <authorList>
            <consortium name="EnsemblMetazoa"/>
        </authorList>
    </citation>
    <scope>IDENTIFICATION</scope>
    <source>
        <strain evidence="6">Foshan</strain>
    </source>
</reference>
<protein>
    <recommendedName>
        <fullName evidence="8">CCHC-type domain-containing protein</fullName>
    </recommendedName>
</protein>
<evidence type="ECO:0000259" key="4">
    <source>
        <dbReference type="PROSITE" id="PS50158"/>
    </source>
</evidence>
<feature type="domain" description="Peptidase A2" evidence="5">
    <location>
        <begin position="317"/>
        <end position="361"/>
    </location>
</feature>
<dbReference type="InterPro" id="IPR001878">
    <property type="entry name" value="Znf_CCHC"/>
</dbReference>
<feature type="domain" description="CCHC-type" evidence="4">
    <location>
        <begin position="229"/>
        <end position="243"/>
    </location>
</feature>
<keyword evidence="2" id="KW-0862">Zinc</keyword>
<dbReference type="PANTHER" id="PTHR33198">
    <property type="entry name" value="ANK_REP_REGION DOMAIN-CONTAINING PROTEIN-RELATED"/>
    <property type="match status" value="1"/>
</dbReference>
<dbReference type="GeneID" id="134287974"/>
<dbReference type="RefSeq" id="XP_062707374.1">
    <property type="nucleotide sequence ID" value="XM_062851390.1"/>
</dbReference>
<evidence type="ECO:0000313" key="6">
    <source>
        <dbReference type="EnsemblMetazoa" id="AALFPA23_019243.P28299"/>
    </source>
</evidence>
<feature type="region of interest" description="Disordered" evidence="3">
    <location>
        <begin position="254"/>
        <end position="275"/>
    </location>
</feature>
<organism evidence="6 7">
    <name type="scientific">Aedes albopictus</name>
    <name type="common">Asian tiger mosquito</name>
    <name type="synonym">Stegomyia albopicta</name>
    <dbReference type="NCBI Taxonomy" id="7160"/>
    <lineage>
        <taxon>Eukaryota</taxon>
        <taxon>Metazoa</taxon>
        <taxon>Ecdysozoa</taxon>
        <taxon>Arthropoda</taxon>
        <taxon>Hexapoda</taxon>
        <taxon>Insecta</taxon>
        <taxon>Pterygota</taxon>
        <taxon>Neoptera</taxon>
        <taxon>Endopterygota</taxon>
        <taxon>Diptera</taxon>
        <taxon>Nematocera</taxon>
        <taxon>Culicoidea</taxon>
        <taxon>Culicidae</taxon>
        <taxon>Culicinae</taxon>
        <taxon>Aedini</taxon>
        <taxon>Aedes</taxon>
        <taxon>Stegomyia</taxon>
    </lineage>
</organism>
<proteinExistence type="predicted"/>
<dbReference type="InterPro" id="IPR021109">
    <property type="entry name" value="Peptidase_aspartic_dom_sf"/>
</dbReference>
<evidence type="ECO:0000259" key="5">
    <source>
        <dbReference type="PROSITE" id="PS50175"/>
    </source>
</evidence>
<feature type="compositionally biased region" description="Polar residues" evidence="3">
    <location>
        <begin position="262"/>
        <end position="275"/>
    </location>
</feature>
<evidence type="ECO:0000256" key="2">
    <source>
        <dbReference type="PROSITE-ProRule" id="PRU00047"/>
    </source>
</evidence>
<evidence type="ECO:0000256" key="3">
    <source>
        <dbReference type="SAM" id="MobiDB-lite"/>
    </source>
</evidence>
<dbReference type="Gene3D" id="2.40.70.10">
    <property type="entry name" value="Acid Proteases"/>
    <property type="match status" value="1"/>
</dbReference>
<dbReference type="PANTHER" id="PTHR33198:SF20">
    <property type="entry name" value="RETROTRANSPOSON GAG DOMAIN-CONTAINING PROTEIN"/>
    <property type="match status" value="1"/>
</dbReference>
<keyword evidence="2" id="KW-0479">Metal-binding</keyword>
<dbReference type="SUPFAM" id="SSF50630">
    <property type="entry name" value="Acid proteases"/>
    <property type="match status" value="1"/>
</dbReference>
<evidence type="ECO:0008006" key="8">
    <source>
        <dbReference type="Google" id="ProtNLM"/>
    </source>
</evidence>
<keyword evidence="2" id="KW-0863">Zinc-finger</keyword>
<sequence>MSMLNCNILPFHETGDGPTSSRWEEWKGQFLAYLALKGVTDHEELYNALMCFGGPDVRKIAKNVEITGNILDNRYRAAMEALDNYFSPRMSLRYERYKFRQLKFNPKEKLDQFVLRLKTQAAACNFEDQLDQMVMDQIVYATQNDDKLRAKYLEADVTLDEMLKIGRTHETVATQVQEFRSKPTYDGIDVQELQAVSHSGNTLKDKGTCTKCSGKHPTGDQKCPARESRCNNCGKMGHFARCCWKPRQTFHPYGQQDKRAVSESSNYPASRFRGSSSNKKQKFVRELDDVTDKVEIRELFHLDNKRRVDAAVGGVKLRFVVDTGADEDVLSAADWKTLKKVGFKAFDVRKGSKKIFRGYGSNHPLTVLGEVDAEISIGDQACSTTFFVIEGGNCSLLSGRSAENLGVVKFLNVANSIALPCIKGEI</sequence>
<dbReference type="EnsemblMetazoa" id="AALFPA23_019243.R28299">
    <property type="protein sequence ID" value="AALFPA23_019243.P28299"/>
    <property type="gene ID" value="AALFPA23_019243"/>
</dbReference>
<name>A0ABM1ZK33_AEDAL</name>
<evidence type="ECO:0000256" key="1">
    <source>
        <dbReference type="ARBA" id="ARBA00022801"/>
    </source>
</evidence>
<keyword evidence="1" id="KW-0378">Hydrolase</keyword>
<dbReference type="PROSITE" id="PS50158">
    <property type="entry name" value="ZF_CCHC"/>
    <property type="match status" value="1"/>
</dbReference>
<keyword evidence="7" id="KW-1185">Reference proteome</keyword>
<reference evidence="7" key="1">
    <citation type="journal article" date="2015" name="Proc. Natl. Acad. Sci. U.S.A.">
        <title>Genome sequence of the Asian Tiger mosquito, Aedes albopictus, reveals insights into its biology, genetics, and evolution.</title>
        <authorList>
            <person name="Chen X.G."/>
            <person name="Jiang X."/>
            <person name="Gu J."/>
            <person name="Xu M."/>
            <person name="Wu Y."/>
            <person name="Deng Y."/>
            <person name="Zhang C."/>
            <person name="Bonizzoni M."/>
            <person name="Dermauw W."/>
            <person name="Vontas J."/>
            <person name="Armbruster P."/>
            <person name="Huang X."/>
            <person name="Yang Y."/>
            <person name="Zhang H."/>
            <person name="He W."/>
            <person name="Peng H."/>
            <person name="Liu Y."/>
            <person name="Wu K."/>
            <person name="Chen J."/>
            <person name="Lirakis M."/>
            <person name="Topalis P."/>
            <person name="Van Leeuwen T."/>
            <person name="Hall A.B."/>
            <person name="Jiang X."/>
            <person name="Thorpe C."/>
            <person name="Mueller R.L."/>
            <person name="Sun C."/>
            <person name="Waterhouse R.M."/>
            <person name="Yan G."/>
            <person name="Tu Z.J."/>
            <person name="Fang X."/>
            <person name="James A.A."/>
        </authorList>
    </citation>
    <scope>NUCLEOTIDE SEQUENCE [LARGE SCALE GENOMIC DNA]</scope>
    <source>
        <strain evidence="7">Foshan</strain>
    </source>
</reference>
<dbReference type="InterPro" id="IPR001995">
    <property type="entry name" value="Peptidase_A2_cat"/>
</dbReference>
<evidence type="ECO:0000313" key="7">
    <source>
        <dbReference type="Proteomes" id="UP000069940"/>
    </source>
</evidence>
<accession>A0ABM1ZK33</accession>
<dbReference type="PROSITE" id="PS50175">
    <property type="entry name" value="ASP_PROT_RETROV"/>
    <property type="match status" value="1"/>
</dbReference>
<dbReference type="Proteomes" id="UP000069940">
    <property type="component" value="Unassembled WGS sequence"/>
</dbReference>